<dbReference type="Ensembl" id="ENSNFUT00015036395.1">
    <property type="protein sequence ID" value="ENSNFUP00015034841.1"/>
    <property type="gene ID" value="ENSNFUG00015016971.1"/>
</dbReference>
<evidence type="ECO:0000313" key="1">
    <source>
        <dbReference type="Ensembl" id="ENSNFUP00015034841.1"/>
    </source>
</evidence>
<keyword evidence="2" id="KW-1185">Reference proteome</keyword>
<organism evidence="1 2">
    <name type="scientific">Nothobranchius furzeri</name>
    <name type="common">Turquoise killifish</name>
    <dbReference type="NCBI Taxonomy" id="105023"/>
    <lineage>
        <taxon>Eukaryota</taxon>
        <taxon>Metazoa</taxon>
        <taxon>Chordata</taxon>
        <taxon>Craniata</taxon>
        <taxon>Vertebrata</taxon>
        <taxon>Euteleostomi</taxon>
        <taxon>Actinopterygii</taxon>
        <taxon>Neopterygii</taxon>
        <taxon>Teleostei</taxon>
        <taxon>Neoteleostei</taxon>
        <taxon>Acanthomorphata</taxon>
        <taxon>Ovalentaria</taxon>
        <taxon>Atherinomorphae</taxon>
        <taxon>Cyprinodontiformes</taxon>
        <taxon>Nothobranchiidae</taxon>
        <taxon>Nothobranchius</taxon>
    </lineage>
</organism>
<accession>A0A8C6MJG9</accession>
<name>A0A8C6MJG9_NOTFU</name>
<dbReference type="GeneTree" id="ENSGT00940000178447"/>
<reference evidence="1" key="1">
    <citation type="submission" date="2025-08" db="UniProtKB">
        <authorList>
            <consortium name="Ensembl"/>
        </authorList>
    </citation>
    <scope>IDENTIFICATION</scope>
</reference>
<sequence>VIINNLGPQLLPARVNGSRFHFFKNPAALPHITRVTRSLNALKPEALASSLNRKVRDGILFQNKPVSSILKTCSGLYLPSAIIFLKVSFA</sequence>
<dbReference type="AlphaFoldDB" id="A0A8C6MJG9"/>
<reference evidence="1" key="2">
    <citation type="submission" date="2025-09" db="UniProtKB">
        <authorList>
            <consortium name="Ensembl"/>
        </authorList>
    </citation>
    <scope>IDENTIFICATION</scope>
</reference>
<evidence type="ECO:0000313" key="2">
    <source>
        <dbReference type="Proteomes" id="UP000694548"/>
    </source>
</evidence>
<proteinExistence type="predicted"/>
<dbReference type="Proteomes" id="UP000694548">
    <property type="component" value="Unassembled WGS sequence"/>
</dbReference>
<protein>
    <submittedName>
        <fullName evidence="1">Uncharacterized protein</fullName>
    </submittedName>
</protein>